<feature type="compositionally biased region" description="Basic and acidic residues" evidence="1">
    <location>
        <begin position="61"/>
        <end position="75"/>
    </location>
</feature>
<proteinExistence type="predicted"/>
<gene>
    <name evidence="4" type="ORF">GCM10009760_30060</name>
</gene>
<keyword evidence="2" id="KW-0472">Membrane</keyword>
<name>A0ABP5L8U1_9ACTN</name>
<dbReference type="InterPro" id="IPR046672">
    <property type="entry name" value="DUF6542"/>
</dbReference>
<feature type="transmembrane region" description="Helical" evidence="2">
    <location>
        <begin position="128"/>
        <end position="151"/>
    </location>
</feature>
<keyword evidence="5" id="KW-1185">Reference proteome</keyword>
<feature type="transmembrane region" description="Helical" evidence="2">
    <location>
        <begin position="101"/>
        <end position="121"/>
    </location>
</feature>
<feature type="compositionally biased region" description="Basic and acidic residues" evidence="1">
    <location>
        <begin position="11"/>
        <end position="20"/>
    </location>
</feature>
<comment type="caution">
    <text evidence="4">The sequence shown here is derived from an EMBL/GenBank/DDBJ whole genome shotgun (WGS) entry which is preliminary data.</text>
</comment>
<dbReference type="EMBL" id="BAAANT010000014">
    <property type="protein sequence ID" value="GAA2143536.1"/>
    <property type="molecule type" value="Genomic_DNA"/>
</dbReference>
<dbReference type="Proteomes" id="UP001422759">
    <property type="component" value="Unassembled WGS sequence"/>
</dbReference>
<accession>A0ABP5L8U1</accession>
<feature type="region of interest" description="Disordered" evidence="1">
    <location>
        <begin position="1"/>
        <end position="78"/>
    </location>
</feature>
<dbReference type="Pfam" id="PF20177">
    <property type="entry name" value="DUF6542"/>
    <property type="match status" value="1"/>
</dbReference>
<organism evidence="4 5">
    <name type="scientific">Kitasatospora kazusensis</name>
    <dbReference type="NCBI Taxonomy" id="407974"/>
    <lineage>
        <taxon>Bacteria</taxon>
        <taxon>Bacillati</taxon>
        <taxon>Actinomycetota</taxon>
        <taxon>Actinomycetes</taxon>
        <taxon>Kitasatosporales</taxon>
        <taxon>Streptomycetaceae</taxon>
        <taxon>Kitasatospora</taxon>
    </lineage>
</organism>
<keyword evidence="2" id="KW-1133">Transmembrane helix</keyword>
<feature type="transmembrane region" description="Helical" evidence="2">
    <location>
        <begin position="163"/>
        <end position="187"/>
    </location>
</feature>
<feature type="domain" description="DUF6542" evidence="3">
    <location>
        <begin position="81"/>
        <end position="190"/>
    </location>
</feature>
<evidence type="ECO:0000256" key="2">
    <source>
        <dbReference type="SAM" id="Phobius"/>
    </source>
</evidence>
<evidence type="ECO:0000313" key="4">
    <source>
        <dbReference type="EMBL" id="GAA2143536.1"/>
    </source>
</evidence>
<feature type="transmembrane region" description="Helical" evidence="2">
    <location>
        <begin position="79"/>
        <end position="95"/>
    </location>
</feature>
<dbReference type="RefSeq" id="WP_344464988.1">
    <property type="nucleotide sequence ID" value="NZ_BAAANT010000014.1"/>
</dbReference>
<reference evidence="5" key="1">
    <citation type="journal article" date="2019" name="Int. J. Syst. Evol. Microbiol.">
        <title>The Global Catalogue of Microorganisms (GCM) 10K type strain sequencing project: providing services to taxonomists for standard genome sequencing and annotation.</title>
        <authorList>
            <consortium name="The Broad Institute Genomics Platform"/>
            <consortium name="The Broad Institute Genome Sequencing Center for Infectious Disease"/>
            <person name="Wu L."/>
            <person name="Ma J."/>
        </authorList>
    </citation>
    <scope>NUCLEOTIDE SEQUENCE [LARGE SCALE GENOMIC DNA]</scope>
    <source>
        <strain evidence="5">JCM 14560</strain>
    </source>
</reference>
<evidence type="ECO:0000259" key="3">
    <source>
        <dbReference type="Pfam" id="PF20177"/>
    </source>
</evidence>
<sequence length="198" mass="19683">MSGQRAGTADRSPEPGRRGAPDGALPAPAQRRSDRPSWDRPVGGGGEPAGAGPAAGRAAGRRGDGRAQRRTEPPRKGRGTAALFAVGLPLLGAAVDEAVGSGIGTAFAVCAVLGSALAALVSGRPGWWWVATAPPVVVLGVTAGAELLVHGSKYQGKALATGAAGWAIHGFPVMAAAVAAALLVVLIRIARDGRGRRG</sequence>
<evidence type="ECO:0000313" key="5">
    <source>
        <dbReference type="Proteomes" id="UP001422759"/>
    </source>
</evidence>
<evidence type="ECO:0000256" key="1">
    <source>
        <dbReference type="SAM" id="MobiDB-lite"/>
    </source>
</evidence>
<protein>
    <recommendedName>
        <fullName evidence="3">DUF6542 domain-containing protein</fullName>
    </recommendedName>
</protein>
<keyword evidence="2" id="KW-0812">Transmembrane</keyword>